<feature type="domain" description="RecC C-terminal" evidence="11">
    <location>
        <begin position="800"/>
        <end position="1024"/>
    </location>
</feature>
<dbReference type="Gene3D" id="3.40.50.10930">
    <property type="match status" value="1"/>
</dbReference>
<comment type="subunit">
    <text evidence="10">Heterotrimer of RecB, RecC and RecD. All subunits contribute to DNA-binding.</text>
</comment>
<name>A0A3P2A5M6_9NEIS</name>
<evidence type="ECO:0000256" key="3">
    <source>
        <dbReference type="ARBA" id="ARBA00022763"/>
    </source>
</evidence>
<dbReference type="STRING" id="1121352.GCA_000620925_01334"/>
<evidence type="ECO:0000259" key="11">
    <source>
        <dbReference type="Pfam" id="PF17946"/>
    </source>
</evidence>
<dbReference type="SUPFAM" id="SSF52980">
    <property type="entry name" value="Restriction endonuclease-like"/>
    <property type="match status" value="1"/>
</dbReference>
<keyword evidence="1 10" id="KW-0540">Nuclease</keyword>
<keyword evidence="13" id="KW-1185">Reference proteome</keyword>
<evidence type="ECO:0000256" key="2">
    <source>
        <dbReference type="ARBA" id="ARBA00022741"/>
    </source>
</evidence>
<evidence type="ECO:0000256" key="10">
    <source>
        <dbReference type="HAMAP-Rule" id="MF_01486"/>
    </source>
</evidence>
<dbReference type="GO" id="GO:0008854">
    <property type="term" value="F:exodeoxyribonuclease V activity"/>
    <property type="evidence" value="ECO:0007669"/>
    <property type="project" value="InterPro"/>
</dbReference>
<dbReference type="EMBL" id="RQYC01000007">
    <property type="protein sequence ID" value="RRD90166.1"/>
    <property type="molecule type" value="Genomic_DNA"/>
</dbReference>
<dbReference type="HAMAP" id="MF_01486">
    <property type="entry name" value="RecC"/>
    <property type="match status" value="1"/>
</dbReference>
<dbReference type="Pfam" id="PF17946">
    <property type="entry name" value="RecC_C"/>
    <property type="match status" value="1"/>
</dbReference>
<evidence type="ECO:0000256" key="8">
    <source>
        <dbReference type="ARBA" id="ARBA00023125"/>
    </source>
</evidence>
<evidence type="ECO:0000256" key="9">
    <source>
        <dbReference type="ARBA" id="ARBA00023204"/>
    </source>
</evidence>
<dbReference type="Gene3D" id="1.10.10.160">
    <property type="match status" value="1"/>
</dbReference>
<dbReference type="GO" id="GO:0005524">
    <property type="term" value="F:ATP binding"/>
    <property type="evidence" value="ECO:0007669"/>
    <property type="project" value="UniProtKB-UniRule"/>
</dbReference>
<dbReference type="InterPro" id="IPR027417">
    <property type="entry name" value="P-loop_NTPase"/>
</dbReference>
<dbReference type="RefSeq" id="WP_124794721.1">
    <property type="nucleotide sequence ID" value="NZ_RQYC01000007.1"/>
</dbReference>
<keyword evidence="5 10" id="KW-0347">Helicase</keyword>
<organism evidence="12 13">
    <name type="scientific">Conchiformibius steedae</name>
    <dbReference type="NCBI Taxonomy" id="153493"/>
    <lineage>
        <taxon>Bacteria</taxon>
        <taxon>Pseudomonadati</taxon>
        <taxon>Pseudomonadota</taxon>
        <taxon>Betaproteobacteria</taxon>
        <taxon>Neisseriales</taxon>
        <taxon>Neisseriaceae</taxon>
        <taxon>Conchiformibius</taxon>
    </lineage>
</organism>
<keyword evidence="9 10" id="KW-0234">DNA repair</keyword>
<dbReference type="InterPro" id="IPR041500">
    <property type="entry name" value="RecC_C"/>
</dbReference>
<dbReference type="InterPro" id="IPR013986">
    <property type="entry name" value="DExx_box_DNA_helicase_dom_sf"/>
</dbReference>
<sequence>MLYLYQSNRLEYLAEMLCAVWGAQPLDDPFATEEVVVQSQGMRRFLSRFAARRLGVSANVRFSLPAGLAWRLMRQTLDNVPEQSPFAPEVMRWRLLALFDSPQFAAADFAAVRAKLEPYLANGALAAYQLAGQLADVFDHYQVYRPQWIEAWRKGHTLPHLHEDQLWQARLWQSLDDGTQTHRVVLWQQLLQQLGNAPLPQRMTVFGIATLAPMYLQLLLHLAQHCDIHIYALNPSMLYWGDVVEAQTILQQAGEPDLSRQGHPLLASLGKQGRDFFDALTQAQISAERDVFDETPVSPSLLHTLQYHIQNQILPAEASNTWLSEHRDWLAQQNLAADTPLAQLCADTSIQIHSAHSPLRELHILKDRLLTLLHTHPDWQPHDIAVLTPDIAPYAPFIEAVFGGSADGIALPYSVSDVRLSRRQPLLYALEQALSLLAGRFEAEKLLPLLDNETVQRRFGITLDDLPLLHDTVAQLNIRWGADAEQRAEHGGQYNLFTWQQGLERLILGWVMPENGALWHGVSPWHAAPEQSAVLARFAALVRVLADTRRQWQTPTTPAQWAQRLRDLCQALCLADDGDADALSQWEQALADWTTHADSAGFEQAIGSDTAVAHVRRFLGSQSDAGFLRGGITFCSMVPMRSLPFKAVCLLGLNDGQFPRNTSASPFDLIAKHPEKGDRARRDDDRYLFLEAILSAREVLYLSYVGRSVRSNDALAPSVLLYELADSVAALSGVPANELMDKWVLQHPLQGFSPRYFDGTPRLHGSRSDYAAALNQIPTTAAPFLPDVPDDTPAVAPAAPVPQSRFLRFWRNPPRSYLKQHLDWQAPHSGEEWVSSEPFMPEQPHLLDQAYLHAREHGLPFDELADELGAQSLLPAGRLGTLAQHDFAARAAALDGEILRSPRLPEQNGVLNGAAGALAYRLPHCRQHGQIIAAADFVRSRQAKPSAADQIELLLTHLIYCAVLPDSLPEAQRHTHCISLFASITLPPLPQAQAQDALQQWLAAYHAGQHAPLPFFPRMSLRAAVKFYTDGQDWEKAQAKAAEVYHGGFHGFAQADYPEIKLLYGRDPEAEPPYRLPAFRRLVENLFAPFGECLSALNSEDEK</sequence>
<evidence type="ECO:0000256" key="5">
    <source>
        <dbReference type="ARBA" id="ARBA00022806"/>
    </source>
</evidence>
<dbReference type="InterPro" id="IPR011335">
    <property type="entry name" value="Restrct_endonuc-II-like"/>
</dbReference>
<keyword evidence="4 10" id="KW-0378">Hydrolase</keyword>
<dbReference type="Gene3D" id="3.40.50.300">
    <property type="entry name" value="P-loop containing nucleotide triphosphate hydrolases"/>
    <property type="match status" value="2"/>
</dbReference>
<gene>
    <name evidence="10 12" type="primary">recC</name>
    <name evidence="12" type="ORF">EII21_05885</name>
</gene>
<reference evidence="12 13" key="1">
    <citation type="submission" date="2018-11" db="EMBL/GenBank/DDBJ databases">
        <title>Genomes From Bacteria Associated with the Canine Oral Cavity: a Test Case for Automated Genome-Based Taxonomic Assignment.</title>
        <authorList>
            <person name="Coil D.A."/>
            <person name="Jospin G."/>
            <person name="Darling A.E."/>
            <person name="Wallis C."/>
            <person name="Davis I.J."/>
            <person name="Harris S."/>
            <person name="Eisen J.A."/>
            <person name="Holcombe L.J."/>
            <person name="O'Flynn C."/>
        </authorList>
    </citation>
    <scope>NUCLEOTIDE SEQUENCE [LARGE SCALE GENOMIC DNA]</scope>
    <source>
        <strain evidence="12 13">COT-280</strain>
    </source>
</reference>
<dbReference type="GO" id="GO:0003677">
    <property type="term" value="F:DNA binding"/>
    <property type="evidence" value="ECO:0007669"/>
    <property type="project" value="UniProtKB-UniRule"/>
</dbReference>
<dbReference type="GO" id="GO:0000724">
    <property type="term" value="P:double-strand break repair via homologous recombination"/>
    <property type="evidence" value="ECO:0007669"/>
    <property type="project" value="UniProtKB-UniRule"/>
</dbReference>
<dbReference type="InterPro" id="IPR006697">
    <property type="entry name" value="RecC"/>
</dbReference>
<dbReference type="GO" id="GO:0009338">
    <property type="term" value="C:exodeoxyribonuclease V complex"/>
    <property type="evidence" value="ECO:0007669"/>
    <property type="project" value="InterPro"/>
</dbReference>
<dbReference type="SUPFAM" id="SSF52540">
    <property type="entry name" value="P-loop containing nucleoside triphosphate hydrolases"/>
    <property type="match status" value="2"/>
</dbReference>
<dbReference type="AlphaFoldDB" id="A0A3P2A5M6"/>
<keyword evidence="6 10" id="KW-0269">Exonuclease</keyword>
<evidence type="ECO:0000256" key="7">
    <source>
        <dbReference type="ARBA" id="ARBA00022840"/>
    </source>
</evidence>
<proteinExistence type="inferred from homology"/>
<dbReference type="PANTHER" id="PTHR30591">
    <property type="entry name" value="RECBCD ENZYME SUBUNIT RECC"/>
    <property type="match status" value="1"/>
</dbReference>
<comment type="function">
    <text evidence="10">A helicase/nuclease that prepares dsDNA breaks (DSB) for recombinational DNA repair. Binds to DSBs and unwinds DNA via a highly rapid and processive ATP-dependent bidirectional helicase activity. Unwinds dsDNA until it encounters a Chi (crossover hotspot instigator) sequence from the 3' direction. Cuts ssDNA a few nucleotides 3' to the Chi site. The properties and activities of the enzyme are changed at Chi. The Chi-altered holoenzyme produces a long 3'-ssDNA overhang and facilitates RecA-binding to the ssDNA for homologous DNA recombination and repair. Holoenzyme degrades any linearized DNA that is unable to undergo homologous recombination. In the holoenzyme this subunit recognizes the wild-type Chi sequence, and when added to isolated RecB increases its ATP-dependent helicase processivity.</text>
</comment>
<dbReference type="GO" id="GO:0003678">
    <property type="term" value="F:DNA helicase activity"/>
    <property type="evidence" value="ECO:0007669"/>
    <property type="project" value="UniProtKB-UniRule"/>
</dbReference>
<dbReference type="OrthoDB" id="9762834at2"/>
<comment type="miscellaneous">
    <text evidence="10">In the RecBCD complex, RecB has a slow 3'-5' helicase, an exonuclease activity and loads RecA onto ssDNA, RecD has a fast 5'-3' helicase activity, while RecC stimulates the ATPase and processivity of the RecB helicase and contributes to recognition of the Chi site.</text>
</comment>
<evidence type="ECO:0000256" key="1">
    <source>
        <dbReference type="ARBA" id="ARBA00022722"/>
    </source>
</evidence>
<evidence type="ECO:0000313" key="12">
    <source>
        <dbReference type="EMBL" id="RRD90166.1"/>
    </source>
</evidence>
<keyword evidence="8 10" id="KW-0238">DNA-binding</keyword>
<dbReference type="NCBIfam" id="TIGR01450">
    <property type="entry name" value="recC"/>
    <property type="match status" value="1"/>
</dbReference>
<comment type="similarity">
    <text evidence="10">Belongs to the RecC family.</text>
</comment>
<keyword evidence="3 10" id="KW-0227">DNA damage</keyword>
<keyword evidence="7 10" id="KW-0067">ATP-binding</keyword>
<accession>A0A3P2A5M6</accession>
<dbReference type="Proteomes" id="UP000269923">
    <property type="component" value="Unassembled WGS sequence"/>
</dbReference>
<dbReference type="Pfam" id="PF04257">
    <property type="entry name" value="Exonuc_V_gamma"/>
    <property type="match status" value="1"/>
</dbReference>
<evidence type="ECO:0000256" key="4">
    <source>
        <dbReference type="ARBA" id="ARBA00022801"/>
    </source>
</evidence>
<evidence type="ECO:0000313" key="13">
    <source>
        <dbReference type="Proteomes" id="UP000269923"/>
    </source>
</evidence>
<keyword evidence="2 10" id="KW-0547">Nucleotide-binding</keyword>
<comment type="caution">
    <text evidence="12">The sequence shown here is derived from an EMBL/GenBank/DDBJ whole genome shotgun (WGS) entry which is preliminary data.</text>
</comment>
<dbReference type="PANTHER" id="PTHR30591:SF1">
    <property type="entry name" value="RECBCD ENZYME SUBUNIT RECC"/>
    <property type="match status" value="1"/>
</dbReference>
<protein>
    <recommendedName>
        <fullName evidence="10">RecBCD enzyme subunit RecC</fullName>
    </recommendedName>
    <alternativeName>
        <fullName evidence="10">Exonuclease V subunit RecC</fullName>
        <shortName evidence="10">ExoV subunit RecC</shortName>
    </alternativeName>
    <alternativeName>
        <fullName evidence="10">Helicase/nuclease RecBCD subunit RecC</fullName>
    </alternativeName>
</protein>
<evidence type="ECO:0000256" key="6">
    <source>
        <dbReference type="ARBA" id="ARBA00022839"/>
    </source>
</evidence>
<dbReference type="PIRSF" id="PIRSF000980">
    <property type="entry name" value="RecC"/>
    <property type="match status" value="1"/>
</dbReference>